<dbReference type="AlphaFoldDB" id="A0A0H3FHU6"/>
<sequence length="293" mass="33656">MKLYHFTGVALLHSILTSEGINKGYFHLSDGKMLYGHSWYTSYPLPYGHGLVDGTEVLTESDKEFLIKAAGGDAHGPVRGVHNKRLIRLTVDSAWLKQQDTFYPFKKLLRKYEQPSVWATILAVQGWVNPDNLSDSELKRWTKSPKLKHETWYIHTETLPIERILSIEFMEKPDVYVPYDFELHGRSELEKAGLYSITSQQFNELNGISQEEDFTGGEVFVICPNPDAVPTIVFRKRNSAHVFAIDDGRFMMSQGTPFVSESLKTISEWVKKNSDQLMDLWNNSRENLLKYDS</sequence>
<geneLocation type="plasmid" evidence="1 2">
    <name>pRAHAQ02</name>
</geneLocation>
<reference evidence="2" key="1">
    <citation type="submission" date="2011-01" db="EMBL/GenBank/DDBJ databases">
        <title>Complete sequence of plasmid2 of Rahnella sp. Y9602.</title>
        <authorList>
            <consortium name="US DOE Joint Genome Institute"/>
            <person name="Lucas S."/>
            <person name="Copeland A."/>
            <person name="Lapidus A."/>
            <person name="Cheng J.-F."/>
            <person name="Goodwin L."/>
            <person name="Pitluck S."/>
            <person name="Lu M."/>
            <person name="Detter J.C."/>
            <person name="Han C."/>
            <person name="Tapia R."/>
            <person name="Land M."/>
            <person name="Hauser L."/>
            <person name="Kyrpides N."/>
            <person name="Ivanova N."/>
            <person name="Ovchinnikova G."/>
            <person name="Pagani I."/>
            <person name="Sobecky P.A."/>
            <person name="Martinez R.J."/>
            <person name="Woyke T."/>
        </authorList>
    </citation>
    <scope>NUCLEOTIDE SEQUENCE [LARGE SCALE GENOMIC DNA]</scope>
    <source>
        <strain evidence="2">Y9602</strain>
        <plasmid evidence="2">pRAHAQ02</plasmid>
    </source>
</reference>
<protein>
    <submittedName>
        <fullName evidence="1">Uncharacterized protein</fullName>
    </submittedName>
</protein>
<dbReference type="OrthoDB" id="8290121at2"/>
<reference evidence="1 2" key="2">
    <citation type="journal article" date="2012" name="J. Bacteriol.">
        <title>Complete Genome Sequence of Rahnella sp. Strain Y9602, a Gammaproteobacterium Isolate from Metal- and Radionuclide-Contaminated Soil.</title>
        <authorList>
            <person name="Martinez R.J."/>
            <person name="Bruce D."/>
            <person name="Detter C."/>
            <person name="Goodwin L.A."/>
            <person name="Han J."/>
            <person name="Han C.S."/>
            <person name="Held B."/>
            <person name="Land M.L."/>
            <person name="Mikhailova N."/>
            <person name="Nolan M."/>
            <person name="Pennacchio L."/>
            <person name="Pitluck S."/>
            <person name="Tapia R."/>
            <person name="Woyke T."/>
            <person name="Sobecky P.A."/>
        </authorList>
    </citation>
    <scope>NUCLEOTIDE SEQUENCE [LARGE SCALE GENOMIC DNA]</scope>
    <source>
        <strain evidence="1 2">Y9602</strain>
        <plasmid evidence="1 2">pRAHAQ02</plasmid>
    </source>
</reference>
<dbReference type="HOGENOM" id="CLU_085616_0_0_6"/>
<proteinExistence type="predicted"/>
<accession>A0A0H3FHU6</accession>
<dbReference type="EMBL" id="CP002507">
    <property type="protein sequence ID" value="ADW76724.1"/>
    <property type="molecule type" value="Genomic_DNA"/>
</dbReference>
<dbReference type="KEGG" id="rah:Rahaq_5158"/>
<organism evidence="1 2">
    <name type="scientific">Rahnella sp. (strain Y9602)</name>
    <dbReference type="NCBI Taxonomy" id="2703885"/>
    <lineage>
        <taxon>Bacteria</taxon>
        <taxon>Pseudomonadati</taxon>
        <taxon>Pseudomonadota</taxon>
        <taxon>Gammaproteobacteria</taxon>
        <taxon>Enterobacterales</taxon>
        <taxon>Yersiniaceae</taxon>
        <taxon>Rahnella</taxon>
    </lineage>
</organism>
<name>A0A0H3FHU6_RAHSY</name>
<keyword evidence="1" id="KW-0614">Plasmid</keyword>
<gene>
    <name evidence="1" type="ordered locus">Rahaq_5158</name>
</gene>
<dbReference type="Proteomes" id="UP000007257">
    <property type="component" value="Plasmid pRAHAQ02"/>
</dbReference>
<evidence type="ECO:0000313" key="2">
    <source>
        <dbReference type="Proteomes" id="UP000007257"/>
    </source>
</evidence>
<dbReference type="RefSeq" id="WP_013578400.1">
    <property type="nucleotide sequence ID" value="NC_015063.1"/>
</dbReference>
<evidence type="ECO:0000313" key="1">
    <source>
        <dbReference type="EMBL" id="ADW76724.1"/>
    </source>
</evidence>